<evidence type="ECO:0000313" key="2">
    <source>
        <dbReference type="Proteomes" id="UP001500631"/>
    </source>
</evidence>
<gene>
    <name evidence="1" type="ORF">GCM10023338_20020</name>
</gene>
<evidence type="ECO:0000313" key="1">
    <source>
        <dbReference type="EMBL" id="GAA5102585.1"/>
    </source>
</evidence>
<comment type="caution">
    <text evidence="1">The sequence shown here is derived from an EMBL/GenBank/DDBJ whole genome shotgun (WGS) entry which is preliminary data.</text>
</comment>
<organism evidence="1 2">
    <name type="scientific">Wohlfahrtiimonas larvae</name>
    <dbReference type="NCBI Taxonomy" id="1157986"/>
    <lineage>
        <taxon>Bacteria</taxon>
        <taxon>Pseudomonadati</taxon>
        <taxon>Pseudomonadota</taxon>
        <taxon>Gammaproteobacteria</taxon>
        <taxon>Cardiobacteriales</taxon>
        <taxon>Ignatzschineriaceae</taxon>
        <taxon>Wohlfahrtiimonas</taxon>
    </lineage>
</organism>
<keyword evidence="2" id="KW-1185">Reference proteome</keyword>
<name>A0ABP9MVG0_9GAMM</name>
<proteinExistence type="predicted"/>
<sequence>MAMTMYFNELKIKFKEKSSQLPGHVQHRIYRTLSWLNQADNIANTDKKFPDLDSEFISLWIAFNAIYARKDWIDDKERFKAFIKVINDKESEKLNKILWELYSSKINVFLKNRYVFRQFWDFHNSDGIDAKHWNLAFEDANLRAQQCLKFKNSEELLLILFERIYTLRNQIFHGGSTYNSSVNRPQLITACGLLKELVPVFALVVLNNPNDDNWGHPFYPVIED</sequence>
<dbReference type="EMBL" id="BAABKE010000007">
    <property type="protein sequence ID" value="GAA5102585.1"/>
    <property type="molecule type" value="Genomic_DNA"/>
</dbReference>
<dbReference type="Proteomes" id="UP001500631">
    <property type="component" value="Unassembled WGS sequence"/>
</dbReference>
<dbReference type="RefSeq" id="WP_345667983.1">
    <property type="nucleotide sequence ID" value="NZ_BAABKE010000007.1"/>
</dbReference>
<accession>A0ABP9MVG0</accession>
<reference evidence="2" key="1">
    <citation type="journal article" date="2019" name="Int. J. Syst. Evol. Microbiol.">
        <title>The Global Catalogue of Microorganisms (GCM) 10K type strain sequencing project: providing services to taxonomists for standard genome sequencing and annotation.</title>
        <authorList>
            <consortium name="The Broad Institute Genomics Platform"/>
            <consortium name="The Broad Institute Genome Sequencing Center for Infectious Disease"/>
            <person name="Wu L."/>
            <person name="Ma J."/>
        </authorList>
    </citation>
    <scope>NUCLEOTIDE SEQUENCE [LARGE SCALE GENOMIC DNA]</scope>
    <source>
        <strain evidence="2">JCM 18424</strain>
    </source>
</reference>
<protein>
    <submittedName>
        <fullName evidence="1">HEPN domain-containing protein</fullName>
    </submittedName>
</protein>